<dbReference type="GO" id="GO:0003700">
    <property type="term" value="F:DNA-binding transcription factor activity"/>
    <property type="evidence" value="ECO:0007669"/>
    <property type="project" value="InterPro"/>
</dbReference>
<keyword evidence="3" id="KW-0238">DNA-binding</keyword>
<evidence type="ECO:0000256" key="3">
    <source>
        <dbReference type="ARBA" id="ARBA00023125"/>
    </source>
</evidence>
<feature type="domain" description="HTH lysR-type" evidence="5">
    <location>
        <begin position="1"/>
        <end position="61"/>
    </location>
</feature>
<name>A0A377PIU7_HAFAL</name>
<dbReference type="InterPro" id="IPR036388">
    <property type="entry name" value="WH-like_DNA-bd_sf"/>
</dbReference>
<dbReference type="Gene3D" id="3.40.190.290">
    <property type="match status" value="1"/>
</dbReference>
<dbReference type="GeneID" id="56891879"/>
<dbReference type="GO" id="GO:0006351">
    <property type="term" value="P:DNA-templated transcription"/>
    <property type="evidence" value="ECO:0007669"/>
    <property type="project" value="TreeGrafter"/>
</dbReference>
<evidence type="ECO:0000313" key="6">
    <source>
        <dbReference type="EMBL" id="STQ80356.1"/>
    </source>
</evidence>
<evidence type="ECO:0000256" key="1">
    <source>
        <dbReference type="ARBA" id="ARBA00009437"/>
    </source>
</evidence>
<dbReference type="SUPFAM" id="SSF46785">
    <property type="entry name" value="Winged helix' DNA-binding domain"/>
    <property type="match status" value="1"/>
</dbReference>
<dbReference type="InterPro" id="IPR058163">
    <property type="entry name" value="LysR-type_TF_proteobact-type"/>
</dbReference>
<dbReference type="AlphaFoldDB" id="A0A377PIU7"/>
<evidence type="ECO:0000256" key="2">
    <source>
        <dbReference type="ARBA" id="ARBA00023015"/>
    </source>
</evidence>
<dbReference type="Gene3D" id="1.10.10.10">
    <property type="entry name" value="Winged helix-like DNA-binding domain superfamily/Winged helix DNA-binding domain"/>
    <property type="match status" value="1"/>
</dbReference>
<dbReference type="PROSITE" id="PS50931">
    <property type="entry name" value="HTH_LYSR"/>
    <property type="match status" value="1"/>
</dbReference>
<evidence type="ECO:0000256" key="4">
    <source>
        <dbReference type="ARBA" id="ARBA00023163"/>
    </source>
</evidence>
<dbReference type="InterPro" id="IPR036390">
    <property type="entry name" value="WH_DNA-bd_sf"/>
</dbReference>
<dbReference type="FunFam" id="1.10.10.10:FF:000001">
    <property type="entry name" value="LysR family transcriptional regulator"/>
    <property type="match status" value="1"/>
</dbReference>
<dbReference type="Pfam" id="PF00126">
    <property type="entry name" value="HTH_1"/>
    <property type="match status" value="1"/>
</dbReference>
<dbReference type="CDD" id="cd08472">
    <property type="entry name" value="PBP2_CrgA_like_3"/>
    <property type="match status" value="1"/>
</dbReference>
<dbReference type="Proteomes" id="UP000254821">
    <property type="component" value="Unassembled WGS sequence"/>
</dbReference>
<dbReference type="PRINTS" id="PR00039">
    <property type="entry name" value="HTHLYSR"/>
</dbReference>
<dbReference type="SUPFAM" id="SSF53850">
    <property type="entry name" value="Periplasmic binding protein-like II"/>
    <property type="match status" value="1"/>
</dbReference>
<dbReference type="GO" id="GO:0043565">
    <property type="term" value="F:sequence-specific DNA binding"/>
    <property type="evidence" value="ECO:0007669"/>
    <property type="project" value="TreeGrafter"/>
</dbReference>
<sequence length="297" mass="33846">MQINLFELIKIFIEIVESGSFTRAAENLQIHRPAVTKALQQLEQHSGVRLLQRTTRQINLTPEGEDFYQRSKPLLAQADDLLESFAPDRPLSGQLRVDMPISFAALRVVPNLPDFYRMHPNIEIILSCSDRRRNMLREGLDCVLRMGELEDGDYISRPLGNIDMLTCASPAYLAAHGRLDTLEDLQHHQAVNWVNSSSRQSMPWIFKTETGTTEIHPPGKLVMDNSEAYIVAGLAGLGLLQGMRFFLQPYLDSGRLVEVLPNYPVPHRKLSLLYPHRHLSRKVRAFAEWLEALLRKS</sequence>
<reference evidence="6 7" key="1">
    <citation type="submission" date="2018-06" db="EMBL/GenBank/DDBJ databases">
        <authorList>
            <consortium name="Pathogen Informatics"/>
            <person name="Doyle S."/>
        </authorList>
    </citation>
    <scope>NUCLEOTIDE SEQUENCE [LARGE SCALE GENOMIC DNA]</scope>
    <source>
        <strain evidence="6 7">NCTC8105</strain>
    </source>
</reference>
<evidence type="ECO:0000259" key="5">
    <source>
        <dbReference type="PROSITE" id="PS50931"/>
    </source>
</evidence>
<dbReference type="InterPro" id="IPR005119">
    <property type="entry name" value="LysR_subst-bd"/>
</dbReference>
<dbReference type="RefSeq" id="WP_043493194.1">
    <property type="nucleotide sequence ID" value="NZ_CAUBOV010000006.1"/>
</dbReference>
<proteinExistence type="inferred from homology"/>
<gene>
    <name evidence="6" type="primary">dmlR_5</name>
    <name evidence="6" type="ORF">NCTC8105_02475</name>
</gene>
<evidence type="ECO:0000313" key="7">
    <source>
        <dbReference type="Proteomes" id="UP000254821"/>
    </source>
</evidence>
<accession>A0A377PIU7</accession>
<dbReference type="PANTHER" id="PTHR30537">
    <property type="entry name" value="HTH-TYPE TRANSCRIPTIONAL REGULATOR"/>
    <property type="match status" value="1"/>
</dbReference>
<dbReference type="PANTHER" id="PTHR30537:SF72">
    <property type="entry name" value="LYSR FAMILY TRANSCRIPTIONAL REGULATOR"/>
    <property type="match status" value="1"/>
</dbReference>
<organism evidence="6 7">
    <name type="scientific">Hafnia alvei</name>
    <dbReference type="NCBI Taxonomy" id="569"/>
    <lineage>
        <taxon>Bacteria</taxon>
        <taxon>Pseudomonadati</taxon>
        <taxon>Pseudomonadota</taxon>
        <taxon>Gammaproteobacteria</taxon>
        <taxon>Enterobacterales</taxon>
        <taxon>Hafniaceae</taxon>
        <taxon>Hafnia</taxon>
    </lineage>
</organism>
<dbReference type="EMBL" id="UGHP01000001">
    <property type="protein sequence ID" value="STQ80356.1"/>
    <property type="molecule type" value="Genomic_DNA"/>
</dbReference>
<dbReference type="InterPro" id="IPR000847">
    <property type="entry name" value="LysR_HTH_N"/>
</dbReference>
<dbReference type="Pfam" id="PF03466">
    <property type="entry name" value="LysR_substrate"/>
    <property type="match status" value="1"/>
</dbReference>
<comment type="similarity">
    <text evidence="1">Belongs to the LysR transcriptional regulatory family.</text>
</comment>
<keyword evidence="2" id="KW-0805">Transcription regulation</keyword>
<keyword evidence="4" id="KW-0804">Transcription</keyword>
<protein>
    <submittedName>
        <fullName evidence="6">D-malate degradation protein R</fullName>
    </submittedName>
</protein>